<accession>A0A4P7SI88</accession>
<dbReference type="SUPFAM" id="SSF53218">
    <property type="entry name" value="Molybdenum cofactor biosynthesis proteins"/>
    <property type="match status" value="1"/>
</dbReference>
<dbReference type="CDD" id="cd00886">
    <property type="entry name" value="MogA_MoaB"/>
    <property type="match status" value="1"/>
</dbReference>
<dbReference type="NCBIfam" id="TIGR00177">
    <property type="entry name" value="molyb_syn"/>
    <property type="match status" value="1"/>
</dbReference>
<dbReference type="Gene3D" id="3.40.980.10">
    <property type="entry name" value="MoaB/Mog-like domain"/>
    <property type="match status" value="1"/>
</dbReference>
<keyword evidence="6" id="KW-1185">Reference proteome</keyword>
<dbReference type="InterPro" id="IPR036425">
    <property type="entry name" value="MoaB/Mog-like_dom_sf"/>
</dbReference>
<dbReference type="EMBL" id="CP039291">
    <property type="protein sequence ID" value="QCB93740.1"/>
    <property type="molecule type" value="Genomic_DNA"/>
</dbReference>
<evidence type="ECO:0000256" key="3">
    <source>
        <dbReference type="SAM" id="MobiDB-lite"/>
    </source>
</evidence>
<comment type="pathway">
    <text evidence="1">Cofactor biosynthesis; molybdopterin biosynthesis.</text>
</comment>
<evidence type="ECO:0000256" key="1">
    <source>
        <dbReference type="ARBA" id="ARBA00005046"/>
    </source>
</evidence>
<gene>
    <name evidence="5" type="ORF">E5225_09380</name>
</gene>
<dbReference type="KEGG" id="celz:E5225_09380"/>
<protein>
    <submittedName>
        <fullName evidence="5">MogA/MoaB family molybdenum cofactor biosynthesis protein</fullName>
    </submittedName>
</protein>
<dbReference type="OrthoDB" id="9794429at2"/>
<evidence type="ECO:0000313" key="5">
    <source>
        <dbReference type="EMBL" id="QCB93740.1"/>
    </source>
</evidence>
<dbReference type="SMART" id="SM00852">
    <property type="entry name" value="MoCF_biosynth"/>
    <property type="match status" value="1"/>
</dbReference>
<dbReference type="AlphaFoldDB" id="A0A4P7SI88"/>
<dbReference type="InterPro" id="IPR051920">
    <property type="entry name" value="MPT_Adenylyltrnsfr/MoaC-Rel"/>
</dbReference>
<dbReference type="GO" id="GO:0006777">
    <property type="term" value="P:Mo-molybdopterin cofactor biosynthetic process"/>
    <property type="evidence" value="ECO:0007669"/>
    <property type="project" value="UniProtKB-KW"/>
</dbReference>
<dbReference type="PANTHER" id="PTHR43764:SF1">
    <property type="entry name" value="MOLYBDOPTERIN MOLYBDOTRANSFERASE"/>
    <property type="match status" value="1"/>
</dbReference>
<feature type="compositionally biased region" description="Low complexity" evidence="3">
    <location>
        <begin position="1"/>
        <end position="21"/>
    </location>
</feature>
<dbReference type="Proteomes" id="UP000296469">
    <property type="component" value="Chromosome"/>
</dbReference>
<name>A0A4P7SI88_9CELL</name>
<evidence type="ECO:0000259" key="4">
    <source>
        <dbReference type="SMART" id="SM00852"/>
    </source>
</evidence>
<proteinExistence type="predicted"/>
<dbReference type="InterPro" id="IPR001453">
    <property type="entry name" value="MoaB/Mog_dom"/>
</dbReference>
<evidence type="ECO:0000256" key="2">
    <source>
        <dbReference type="ARBA" id="ARBA00023150"/>
    </source>
</evidence>
<sequence length="180" mass="17646">MPGTVPEGPAAAGGSAIAPGPRTSSAVVVTASDRAAAGEYPDRSGPVLVEALRRLGFAVGDPVVVPDGAPVEAALRDAVAAGASLVLTSGGTGLSPRDRTPEMTRRVLDREVPGIAEALRADGAARGVPAAMLSRGVAGVAGRTLVVNVAGSTGAARDAADLLGPVLVHAVQQLRGADHG</sequence>
<feature type="region of interest" description="Disordered" evidence="3">
    <location>
        <begin position="1"/>
        <end position="22"/>
    </location>
</feature>
<dbReference type="Pfam" id="PF00994">
    <property type="entry name" value="MoCF_biosynth"/>
    <property type="match status" value="1"/>
</dbReference>
<feature type="domain" description="MoaB/Mog" evidence="4">
    <location>
        <begin position="27"/>
        <end position="170"/>
    </location>
</feature>
<keyword evidence="2" id="KW-0501">Molybdenum cofactor biosynthesis</keyword>
<organism evidence="5 6">
    <name type="scientific">Cellulomonas shaoxiangyii</name>
    <dbReference type="NCBI Taxonomy" id="2566013"/>
    <lineage>
        <taxon>Bacteria</taxon>
        <taxon>Bacillati</taxon>
        <taxon>Actinomycetota</taxon>
        <taxon>Actinomycetes</taxon>
        <taxon>Micrococcales</taxon>
        <taxon>Cellulomonadaceae</taxon>
        <taxon>Cellulomonas</taxon>
    </lineage>
</organism>
<reference evidence="5 6" key="1">
    <citation type="submission" date="2019-04" db="EMBL/GenBank/DDBJ databases">
        <title>Isolation and identification of Cellulomonas shaoxiangyii sp. Nov. isolated from feces of the Tibetan antelopes (Pantholops hodgsonii) in the Qinghai-Tibet plateau of China.</title>
        <authorList>
            <person name="Tian Z."/>
        </authorList>
    </citation>
    <scope>NUCLEOTIDE SEQUENCE [LARGE SCALE GENOMIC DNA]</scope>
    <source>
        <strain evidence="5 6">Z28</strain>
    </source>
</reference>
<dbReference type="PANTHER" id="PTHR43764">
    <property type="entry name" value="MOLYBDENUM COFACTOR BIOSYNTHESIS"/>
    <property type="match status" value="1"/>
</dbReference>
<evidence type="ECO:0000313" key="6">
    <source>
        <dbReference type="Proteomes" id="UP000296469"/>
    </source>
</evidence>